<protein>
    <submittedName>
        <fullName evidence="2">Uncharacterized protein</fullName>
    </submittedName>
</protein>
<accession>A0A9X8QSC4</accession>
<organism evidence="2 3">
    <name type="scientific">Streptomyces yunnanensis</name>
    <dbReference type="NCBI Taxonomy" id="156453"/>
    <lineage>
        <taxon>Bacteria</taxon>
        <taxon>Bacillati</taxon>
        <taxon>Actinomycetota</taxon>
        <taxon>Actinomycetes</taxon>
        <taxon>Kitasatosporales</taxon>
        <taxon>Streptomycetaceae</taxon>
        <taxon>Streptomyces</taxon>
    </lineage>
</organism>
<dbReference type="Proteomes" id="UP000184388">
    <property type="component" value="Unassembled WGS sequence"/>
</dbReference>
<dbReference type="AlphaFoldDB" id="A0A9X8QSC4"/>
<gene>
    <name evidence="2" type="ORF">SAMN05216268_10681</name>
</gene>
<feature type="compositionally biased region" description="Pro residues" evidence="1">
    <location>
        <begin position="118"/>
        <end position="137"/>
    </location>
</feature>
<evidence type="ECO:0000256" key="1">
    <source>
        <dbReference type="SAM" id="MobiDB-lite"/>
    </source>
</evidence>
<proteinExistence type="predicted"/>
<evidence type="ECO:0000313" key="3">
    <source>
        <dbReference type="Proteomes" id="UP000184388"/>
    </source>
</evidence>
<reference evidence="3" key="1">
    <citation type="submission" date="2016-11" db="EMBL/GenBank/DDBJ databases">
        <authorList>
            <person name="Jaros S."/>
            <person name="Januszkiewicz K."/>
            <person name="Wedrychowicz H."/>
        </authorList>
    </citation>
    <scope>NUCLEOTIDE SEQUENCE [LARGE SCALE GENOMIC DNA]</scope>
    <source>
        <strain evidence="3">CGMCC 4.3555</strain>
    </source>
</reference>
<sequence length="137" mass="14345">MTEAPAPEAAPDTVQPAGPTCNACGGRAAVQWQRRLTDTEFAAHLALEQQRRDERLRLADPQQPVADFGPLPTPADCVTPVFGCATHAITADAAALVHQKTCSAPDPARLPGCNCTPEPAPQPTPDPEPAPLPPGWS</sequence>
<dbReference type="RefSeq" id="WP_073444624.1">
    <property type="nucleotide sequence ID" value="NZ_FRBK01000006.1"/>
</dbReference>
<name>A0A9X8QSC4_9ACTN</name>
<evidence type="ECO:0000313" key="2">
    <source>
        <dbReference type="EMBL" id="SHL75412.1"/>
    </source>
</evidence>
<feature type="region of interest" description="Disordered" evidence="1">
    <location>
        <begin position="108"/>
        <end position="137"/>
    </location>
</feature>
<comment type="caution">
    <text evidence="2">The sequence shown here is derived from an EMBL/GenBank/DDBJ whole genome shotgun (WGS) entry which is preliminary data.</text>
</comment>
<dbReference type="EMBL" id="FRBK01000006">
    <property type="protein sequence ID" value="SHL75412.1"/>
    <property type="molecule type" value="Genomic_DNA"/>
</dbReference>